<dbReference type="GO" id="GO:0019441">
    <property type="term" value="P:L-tryptophan catabolic process to kynurenine"/>
    <property type="evidence" value="ECO:0007669"/>
    <property type="project" value="InterPro"/>
</dbReference>
<evidence type="ECO:0000256" key="2">
    <source>
        <dbReference type="SAM" id="SignalP"/>
    </source>
</evidence>
<dbReference type="InterPro" id="IPR007325">
    <property type="entry name" value="KFase/CYL"/>
</dbReference>
<dbReference type="PANTHER" id="PTHR31118:SF12">
    <property type="entry name" value="CYCLASE-LIKE PROTEIN 2"/>
    <property type="match status" value="1"/>
</dbReference>
<dbReference type="AlphaFoldDB" id="A0AAN7Q0I5"/>
<dbReference type="Proteomes" id="UP001353858">
    <property type="component" value="Unassembled WGS sequence"/>
</dbReference>
<evidence type="ECO:0000313" key="4">
    <source>
        <dbReference type="Proteomes" id="UP001353858"/>
    </source>
</evidence>
<gene>
    <name evidence="3" type="ORF">RN001_014165</name>
</gene>
<name>A0AAN7Q0I5_9COLE</name>
<evidence type="ECO:0008006" key="5">
    <source>
        <dbReference type="Google" id="ProtNLM"/>
    </source>
</evidence>
<comment type="caution">
    <text evidence="3">The sequence shown here is derived from an EMBL/GenBank/DDBJ whole genome shotgun (WGS) entry which is preliminary data.</text>
</comment>
<evidence type="ECO:0000313" key="3">
    <source>
        <dbReference type="EMBL" id="KAK4874805.1"/>
    </source>
</evidence>
<feature type="signal peptide" evidence="2">
    <location>
        <begin position="1"/>
        <end position="17"/>
    </location>
</feature>
<feature type="chain" id="PRO_5043023556" description="Kynurenine formamidase" evidence="2">
    <location>
        <begin position="18"/>
        <end position="258"/>
    </location>
</feature>
<dbReference type="SUPFAM" id="SSF102198">
    <property type="entry name" value="Putative cyclase"/>
    <property type="match status" value="1"/>
</dbReference>
<dbReference type="InterPro" id="IPR037175">
    <property type="entry name" value="KFase_sf"/>
</dbReference>
<accession>A0AAN7Q0I5</accession>
<dbReference type="PANTHER" id="PTHR31118">
    <property type="entry name" value="CYCLASE-LIKE PROTEIN 2"/>
    <property type="match status" value="1"/>
</dbReference>
<dbReference type="Gene3D" id="3.50.30.50">
    <property type="entry name" value="Putative cyclase"/>
    <property type="match status" value="1"/>
</dbReference>
<proteinExistence type="inferred from homology"/>
<reference evidence="4" key="1">
    <citation type="submission" date="2023-01" db="EMBL/GenBank/DDBJ databases">
        <title>Key to firefly adult light organ development and bioluminescence: homeobox transcription factors regulate luciferase expression and transportation to peroxisome.</title>
        <authorList>
            <person name="Fu X."/>
        </authorList>
    </citation>
    <scope>NUCLEOTIDE SEQUENCE [LARGE SCALE GENOMIC DNA]</scope>
</reference>
<comment type="similarity">
    <text evidence="1">Belongs to the Cyclase 1 superfamily.</text>
</comment>
<dbReference type="GO" id="GO:0004061">
    <property type="term" value="F:arylformamidase activity"/>
    <property type="evidence" value="ECO:0007669"/>
    <property type="project" value="InterPro"/>
</dbReference>
<dbReference type="Pfam" id="PF04199">
    <property type="entry name" value="Cyclase"/>
    <property type="match status" value="1"/>
</dbReference>
<protein>
    <recommendedName>
        <fullName evidence="5">Kynurenine formamidase</fullName>
    </recommendedName>
</protein>
<organism evidence="3 4">
    <name type="scientific">Aquatica leii</name>
    <dbReference type="NCBI Taxonomy" id="1421715"/>
    <lineage>
        <taxon>Eukaryota</taxon>
        <taxon>Metazoa</taxon>
        <taxon>Ecdysozoa</taxon>
        <taxon>Arthropoda</taxon>
        <taxon>Hexapoda</taxon>
        <taxon>Insecta</taxon>
        <taxon>Pterygota</taxon>
        <taxon>Neoptera</taxon>
        <taxon>Endopterygota</taxon>
        <taxon>Coleoptera</taxon>
        <taxon>Polyphaga</taxon>
        <taxon>Elateriformia</taxon>
        <taxon>Elateroidea</taxon>
        <taxon>Lampyridae</taxon>
        <taxon>Luciolinae</taxon>
        <taxon>Aquatica</taxon>
    </lineage>
</organism>
<dbReference type="EMBL" id="JARPUR010000006">
    <property type="protein sequence ID" value="KAK4874805.1"/>
    <property type="molecule type" value="Genomic_DNA"/>
</dbReference>
<evidence type="ECO:0000256" key="1">
    <source>
        <dbReference type="ARBA" id="ARBA00007865"/>
    </source>
</evidence>
<keyword evidence="4" id="KW-1185">Reference proteome</keyword>
<sequence length="258" mass="29131">MFESRSLILFLVLSVTADLQKEFDLTWPFNHKTPSWAGSQQFTFTKIKAEYNSKGQWYAANEFAVAEHAGTHLDAPYHFDADGWKVGDIPLENLHGNGIKIDLSNETKIHGNAATLLPKHLIEWEEKHGPIPQNSIVLVYFNWGKYYHDKAKYFGGDSLEHYKFPGISAEAAQWIVDTGKVLGVGIDTGSVDLGNTTDYPVHIILLKNKIYNLENVNIPESLPEKGYWITVMPMYIAEGTGAPVRIVAYLQKPHYFSF</sequence>
<keyword evidence="2" id="KW-0732">Signal</keyword>